<name>A0A378IC17_9GAMM</name>
<dbReference type="STRING" id="28083.Lbir_1988"/>
<organism evidence="2 4">
    <name type="scientific">Legionella birminghamensis</name>
    <dbReference type="NCBI Taxonomy" id="28083"/>
    <lineage>
        <taxon>Bacteria</taxon>
        <taxon>Pseudomonadati</taxon>
        <taxon>Pseudomonadota</taxon>
        <taxon>Gammaproteobacteria</taxon>
        <taxon>Legionellales</taxon>
        <taxon>Legionellaceae</taxon>
        <taxon>Legionella</taxon>
    </lineage>
</organism>
<dbReference type="Proteomes" id="UP000255066">
    <property type="component" value="Unassembled WGS sequence"/>
</dbReference>
<evidence type="ECO:0000313" key="2">
    <source>
        <dbReference type="EMBL" id="STX32322.1"/>
    </source>
</evidence>
<reference evidence="2 4" key="2">
    <citation type="submission" date="2018-06" db="EMBL/GenBank/DDBJ databases">
        <authorList>
            <consortium name="Pathogen Informatics"/>
            <person name="Doyle S."/>
        </authorList>
    </citation>
    <scope>NUCLEOTIDE SEQUENCE [LARGE SCALE GENOMIC DNA]</scope>
    <source>
        <strain evidence="2 4">NCTC12437</strain>
    </source>
</reference>
<sequence length="141" mass="15786">MTGFFSSRVQPSPENQQEVQNWYFIPVFEQFTNPSAENQRMWHFASQGNIVRQFFTSTEALKKAMSPRLRAHQAVSCYKVLLSSEQEAALTKANNNTALFTGPVNIGAANIRSLIILREQISEILNPYFLEPISAAATCAA</sequence>
<protein>
    <submittedName>
        <fullName evidence="2">Uncharacterized protein</fullName>
    </submittedName>
</protein>
<evidence type="ECO:0000313" key="1">
    <source>
        <dbReference type="EMBL" id="KTC69509.1"/>
    </source>
</evidence>
<evidence type="ECO:0000313" key="3">
    <source>
        <dbReference type="Proteomes" id="UP000054735"/>
    </source>
</evidence>
<reference evidence="1 3" key="1">
    <citation type="submission" date="2015-11" db="EMBL/GenBank/DDBJ databases">
        <title>Genomic analysis of 38 Legionella species identifies large and diverse effector repertoires.</title>
        <authorList>
            <person name="Burstein D."/>
            <person name="Amaro F."/>
            <person name="Zusman T."/>
            <person name="Lifshitz Z."/>
            <person name="Cohen O."/>
            <person name="Gilbert J.A."/>
            <person name="Pupko T."/>
            <person name="Shuman H.A."/>
            <person name="Segal G."/>
        </authorList>
    </citation>
    <scope>NUCLEOTIDE SEQUENCE [LARGE SCALE GENOMIC DNA]</scope>
    <source>
        <strain evidence="1 3">CDC#1407-AL-14</strain>
    </source>
</reference>
<evidence type="ECO:0000313" key="4">
    <source>
        <dbReference type="Proteomes" id="UP000255066"/>
    </source>
</evidence>
<dbReference type="EMBL" id="UGNW01000001">
    <property type="protein sequence ID" value="STX32322.1"/>
    <property type="molecule type" value="Genomic_DNA"/>
</dbReference>
<dbReference type="OrthoDB" id="5645330at2"/>
<dbReference type="EMBL" id="LNXT01000039">
    <property type="protein sequence ID" value="KTC69509.1"/>
    <property type="molecule type" value="Genomic_DNA"/>
</dbReference>
<dbReference type="Proteomes" id="UP000054735">
    <property type="component" value="Unassembled WGS sequence"/>
</dbReference>
<dbReference type="RefSeq" id="WP_058524007.1">
    <property type="nucleotide sequence ID" value="NZ_CAAAHV010000059.1"/>
</dbReference>
<dbReference type="AlphaFoldDB" id="A0A378IC17"/>
<gene>
    <name evidence="1" type="ORF">Lbir_1988</name>
    <name evidence="2" type="ORF">NCTC12437_02107</name>
</gene>
<accession>A0A378IC17</accession>
<keyword evidence="3" id="KW-1185">Reference proteome</keyword>
<proteinExistence type="predicted"/>